<dbReference type="Proteomes" id="UP001521222">
    <property type="component" value="Unassembled WGS sequence"/>
</dbReference>
<keyword evidence="10" id="KW-1185">Reference proteome</keyword>
<keyword evidence="6" id="KW-0804">Transcription</keyword>
<evidence type="ECO:0000256" key="1">
    <source>
        <dbReference type="ARBA" id="ARBA00004173"/>
    </source>
</evidence>
<dbReference type="InterPro" id="IPR024629">
    <property type="entry name" value="Ribosomal_mL67"/>
</dbReference>
<keyword evidence="7" id="KW-0687">Ribonucleoprotein</keyword>
<organism evidence="9 10">
    <name type="scientific">Nothophoma quercina</name>
    <dbReference type="NCBI Taxonomy" id="749835"/>
    <lineage>
        <taxon>Eukaryota</taxon>
        <taxon>Fungi</taxon>
        <taxon>Dikarya</taxon>
        <taxon>Ascomycota</taxon>
        <taxon>Pezizomycotina</taxon>
        <taxon>Dothideomycetes</taxon>
        <taxon>Pleosporomycetidae</taxon>
        <taxon>Pleosporales</taxon>
        <taxon>Pleosporineae</taxon>
        <taxon>Didymellaceae</taxon>
        <taxon>Nothophoma</taxon>
    </lineage>
</organism>
<evidence type="ECO:0000256" key="3">
    <source>
        <dbReference type="ARBA" id="ARBA00022980"/>
    </source>
</evidence>
<keyword evidence="3" id="KW-0689">Ribosomal protein</keyword>
<gene>
    <name evidence="9" type="ORF">SLS59_010072</name>
</gene>
<comment type="subcellular location">
    <subcellularLocation>
        <location evidence="1">Mitochondrion</location>
    </subcellularLocation>
</comment>
<dbReference type="PANTHER" id="PTHR28184">
    <property type="entry name" value="MITOCHONDRIAL HOMOLOGOUS RECOMBINATION PROTEIN 1"/>
    <property type="match status" value="1"/>
</dbReference>
<keyword evidence="5" id="KW-0496">Mitochondrion</keyword>
<name>A0ABR3QI14_9PLEO</name>
<accession>A0ABR3QI14</accession>
<comment type="caution">
    <text evidence="9">The sequence shown here is derived from an EMBL/GenBank/DDBJ whole genome shotgun (WGS) entry which is preliminary data.</text>
</comment>
<proteinExistence type="inferred from homology"/>
<evidence type="ECO:0000256" key="6">
    <source>
        <dbReference type="ARBA" id="ARBA00023163"/>
    </source>
</evidence>
<comment type="similarity">
    <text evidence="2">Belongs to the mitochondrion-specific ribosomal protein mL67 family.</text>
</comment>
<protein>
    <recommendedName>
        <fullName evidence="8">Large ribosomal subunit protein mL67</fullName>
    </recommendedName>
</protein>
<keyword evidence="4" id="KW-0805">Transcription regulation</keyword>
<evidence type="ECO:0000256" key="8">
    <source>
        <dbReference type="ARBA" id="ARBA00035185"/>
    </source>
</evidence>
<dbReference type="PANTHER" id="PTHR28184:SF1">
    <property type="entry name" value="LARGE RIBOSOMAL SUBUNIT PROTEIN ML67"/>
    <property type="match status" value="1"/>
</dbReference>
<evidence type="ECO:0000313" key="10">
    <source>
        <dbReference type="Proteomes" id="UP001521222"/>
    </source>
</evidence>
<sequence>MPRNLARLRYRLPPAPVSFEGIESGRIRLLERKVAQYVVRQSNPRHVKLQTVVNAKAKPLATGKTMVRPIKPYTLRDVVDPEGTARHGQIIYVFRSIKTNQVIYSLQELLDDHHLAQLPFIGKHSVPAQLRPDEWTPHCVITFATPEQGHNAFRKLREFRKLHEVSWEKTNPGWKQLKIEQRIKKIMDQRANMSADLAEVLRIQESHGAVMTTALEEQQQKAIQYMDGKWASIDAIANAAVTKENQASSVKWLEHEIRRLTQKLKMKHMQKDADQKALEAARSGHETRLKRVQYALRKAEQFKKVQEELTVKAAPANEAGAEEKLAELQQQVSVLRDALENPDPTRSQEDLDVDADLLERHTADITALEDAFEAKKQVDSRDHYIARSVLPPQLKKTLPTPYTLEGVSVMWADMQDALYAAGSWPEAIAHETLPINAVRDATAYLSAEEFEIEKSKEIGSILDALRPEQLHESDEDKAQLYTKLEEPEQKTGVLGMLGKANPFKSASA</sequence>
<evidence type="ECO:0000256" key="7">
    <source>
        <dbReference type="ARBA" id="ARBA00023274"/>
    </source>
</evidence>
<dbReference type="EMBL" id="JAKIXB020000054">
    <property type="protein sequence ID" value="KAL1591800.1"/>
    <property type="molecule type" value="Genomic_DNA"/>
</dbReference>
<dbReference type="Pfam" id="PF12829">
    <property type="entry name" value="Mhr1"/>
    <property type="match status" value="1"/>
</dbReference>
<evidence type="ECO:0000313" key="9">
    <source>
        <dbReference type="EMBL" id="KAL1591800.1"/>
    </source>
</evidence>
<evidence type="ECO:0000256" key="2">
    <source>
        <dbReference type="ARBA" id="ARBA00010741"/>
    </source>
</evidence>
<evidence type="ECO:0000256" key="5">
    <source>
        <dbReference type="ARBA" id="ARBA00023128"/>
    </source>
</evidence>
<reference evidence="9 10" key="1">
    <citation type="submission" date="2024-02" db="EMBL/GenBank/DDBJ databases">
        <title>De novo assembly and annotation of 12 fungi associated with fruit tree decline syndrome in Ontario, Canada.</title>
        <authorList>
            <person name="Sulman M."/>
            <person name="Ellouze W."/>
            <person name="Ilyukhin E."/>
        </authorList>
    </citation>
    <scope>NUCLEOTIDE SEQUENCE [LARGE SCALE GENOMIC DNA]</scope>
    <source>
        <strain evidence="9 10">M97-236</strain>
    </source>
</reference>
<evidence type="ECO:0000256" key="4">
    <source>
        <dbReference type="ARBA" id="ARBA00023015"/>
    </source>
</evidence>